<proteinExistence type="predicted"/>
<comment type="caution">
    <text evidence="2">The sequence shown here is derived from an EMBL/GenBank/DDBJ whole genome shotgun (WGS) entry which is preliminary data.</text>
</comment>
<reference evidence="2 3" key="1">
    <citation type="journal article" date="2024" name="bioRxiv">
        <title>A reference genome for Trichogramma kaykai: A tiny desert-dwelling parasitoid wasp with competing sex-ratio distorters.</title>
        <authorList>
            <person name="Culotta J."/>
            <person name="Lindsey A.R."/>
        </authorList>
    </citation>
    <scope>NUCLEOTIDE SEQUENCE [LARGE SCALE GENOMIC DNA]</scope>
    <source>
        <strain evidence="2 3">KSX58</strain>
    </source>
</reference>
<evidence type="ECO:0000256" key="1">
    <source>
        <dbReference type="SAM" id="MobiDB-lite"/>
    </source>
</evidence>
<feature type="region of interest" description="Disordered" evidence="1">
    <location>
        <begin position="161"/>
        <end position="191"/>
    </location>
</feature>
<name>A0ABD2VUW1_9HYME</name>
<dbReference type="Proteomes" id="UP001627154">
    <property type="component" value="Unassembled WGS sequence"/>
</dbReference>
<evidence type="ECO:0000313" key="3">
    <source>
        <dbReference type="Proteomes" id="UP001627154"/>
    </source>
</evidence>
<organism evidence="2 3">
    <name type="scientific">Trichogramma kaykai</name>
    <dbReference type="NCBI Taxonomy" id="54128"/>
    <lineage>
        <taxon>Eukaryota</taxon>
        <taxon>Metazoa</taxon>
        <taxon>Ecdysozoa</taxon>
        <taxon>Arthropoda</taxon>
        <taxon>Hexapoda</taxon>
        <taxon>Insecta</taxon>
        <taxon>Pterygota</taxon>
        <taxon>Neoptera</taxon>
        <taxon>Endopterygota</taxon>
        <taxon>Hymenoptera</taxon>
        <taxon>Apocrita</taxon>
        <taxon>Proctotrupomorpha</taxon>
        <taxon>Chalcidoidea</taxon>
        <taxon>Trichogrammatidae</taxon>
        <taxon>Trichogramma</taxon>
    </lineage>
</organism>
<sequence>MNESIKKEPVTQRLDFLRGVKPASVLHKKSLNRGEQQRHCFALTEIWCIRHSDRARGCDAAACCRPFKLSKKSNASRILYDIVASRYRRYQLRVMSNPRSTSVGLLSKNSAKICIINMKLKIHLKRKIGIEKERDHAITQDNVNEIPRKPGVVRRIMAALGENKGTPRSSVGRRTSERSGGHKSRTIPTVV</sequence>
<keyword evidence="3" id="KW-1185">Reference proteome</keyword>
<dbReference type="AlphaFoldDB" id="A0ABD2VUW1"/>
<accession>A0ABD2VUW1</accession>
<evidence type="ECO:0000313" key="2">
    <source>
        <dbReference type="EMBL" id="KAL3384515.1"/>
    </source>
</evidence>
<gene>
    <name evidence="2" type="ORF">TKK_019616</name>
</gene>
<protein>
    <submittedName>
        <fullName evidence="2">Uncharacterized protein</fullName>
    </submittedName>
</protein>
<dbReference type="EMBL" id="JBJJXI010000170">
    <property type="protein sequence ID" value="KAL3384515.1"/>
    <property type="molecule type" value="Genomic_DNA"/>
</dbReference>